<feature type="signal peptide" evidence="1">
    <location>
        <begin position="1"/>
        <end position="19"/>
    </location>
</feature>
<keyword evidence="3" id="KW-1185">Reference proteome</keyword>
<evidence type="ECO:0000256" key="1">
    <source>
        <dbReference type="SAM" id="SignalP"/>
    </source>
</evidence>
<feature type="chain" id="PRO_5029754037" evidence="1">
    <location>
        <begin position="20"/>
        <end position="139"/>
    </location>
</feature>
<gene>
    <name evidence="2" type="ORF">FOL47_010614</name>
</gene>
<reference evidence="2 3" key="1">
    <citation type="submission" date="2020-04" db="EMBL/GenBank/DDBJ databases">
        <title>Perkinsus chesapeaki whole genome sequence.</title>
        <authorList>
            <person name="Bogema D.R."/>
        </authorList>
    </citation>
    <scope>NUCLEOTIDE SEQUENCE [LARGE SCALE GENOMIC DNA]</scope>
    <source>
        <strain evidence="2">ATCC PRA-425</strain>
    </source>
</reference>
<dbReference type="AlphaFoldDB" id="A0A7J6L102"/>
<accession>A0A7J6L102</accession>
<dbReference type="EMBL" id="JAAPAO010000838">
    <property type="protein sequence ID" value="KAF4653253.1"/>
    <property type="molecule type" value="Genomic_DNA"/>
</dbReference>
<evidence type="ECO:0000313" key="3">
    <source>
        <dbReference type="Proteomes" id="UP000591131"/>
    </source>
</evidence>
<comment type="caution">
    <text evidence="2">The sequence shown here is derived from an EMBL/GenBank/DDBJ whole genome shotgun (WGS) entry which is preliminary data.</text>
</comment>
<organism evidence="2 3">
    <name type="scientific">Perkinsus chesapeaki</name>
    <name type="common">Clam parasite</name>
    <name type="synonym">Perkinsus andrewsi</name>
    <dbReference type="NCBI Taxonomy" id="330153"/>
    <lineage>
        <taxon>Eukaryota</taxon>
        <taxon>Sar</taxon>
        <taxon>Alveolata</taxon>
        <taxon>Perkinsozoa</taxon>
        <taxon>Perkinsea</taxon>
        <taxon>Perkinsida</taxon>
        <taxon>Perkinsidae</taxon>
        <taxon>Perkinsus</taxon>
    </lineage>
</organism>
<proteinExistence type="predicted"/>
<dbReference type="Proteomes" id="UP000591131">
    <property type="component" value="Unassembled WGS sequence"/>
</dbReference>
<name>A0A7J6L102_PERCH</name>
<evidence type="ECO:0000313" key="2">
    <source>
        <dbReference type="EMBL" id="KAF4653253.1"/>
    </source>
</evidence>
<protein>
    <submittedName>
        <fullName evidence="2">Uncharacterized protein</fullName>
    </submittedName>
</protein>
<sequence length="139" mass="15583">MRFLVFGILLVATLKAAYCLGKGSPQGVYVGGVPGKTYMSVKATFGKYLSKLKVNVLVICGEGRVKKEVSLPLKKVDDNVFSVEDYTKSTDLIHLRKFIGQNCGHEENKETLAFYEFENENTRCVVRVGNDNEVYLYKT</sequence>
<keyword evidence="1" id="KW-0732">Signal</keyword>